<proteinExistence type="predicted"/>
<comment type="caution">
    <text evidence="2">The sequence shown here is derived from an EMBL/GenBank/DDBJ whole genome shotgun (WGS) entry which is preliminary data.</text>
</comment>
<reference evidence="2" key="1">
    <citation type="journal article" date="2022" name="bioRxiv">
        <title>Deciphering the potential niche of two novel black yeast fungi from a biological soil crust based on their genomes, phenotypes, and melanin regulation.</title>
        <authorList>
            <consortium name="DOE Joint Genome Institute"/>
            <person name="Carr E.C."/>
            <person name="Barton Q."/>
            <person name="Grambo S."/>
            <person name="Sullivan M."/>
            <person name="Renfro C.M."/>
            <person name="Kuo A."/>
            <person name="Pangilinan J."/>
            <person name="Lipzen A."/>
            <person name="Keymanesh K."/>
            <person name="Savage E."/>
            <person name="Barry K."/>
            <person name="Grigoriev I.V."/>
            <person name="Riekhof W.R."/>
            <person name="Harris S.S."/>
        </authorList>
    </citation>
    <scope>NUCLEOTIDE SEQUENCE</scope>
    <source>
        <strain evidence="2">JF 03-4F</strain>
    </source>
</reference>
<gene>
    <name evidence="2" type="ORF">EDD36DRAFT_92775</name>
</gene>
<sequence length="123" mass="14760">MYYFEHCHLELSFFPFSFSPFSLLQSRTTYASNIHNDRRNAQSLSSMSFFPRFSWPVFLQCLFPYLPCPLYHALMLHHLLYQHLLQFPPVPTFLQTFVFWLFAGTFSLRDCSRRNHSLTRPEP</sequence>
<dbReference type="Proteomes" id="UP001203852">
    <property type="component" value="Unassembled WGS sequence"/>
</dbReference>
<keyword evidence="1" id="KW-0472">Membrane</keyword>
<keyword evidence="1" id="KW-1133">Transmembrane helix</keyword>
<accession>A0AAN6I938</accession>
<name>A0AAN6I938_9EURO</name>
<keyword evidence="1" id="KW-0812">Transmembrane</keyword>
<organism evidence="2 3">
    <name type="scientific">Exophiala viscosa</name>
    <dbReference type="NCBI Taxonomy" id="2486360"/>
    <lineage>
        <taxon>Eukaryota</taxon>
        <taxon>Fungi</taxon>
        <taxon>Dikarya</taxon>
        <taxon>Ascomycota</taxon>
        <taxon>Pezizomycotina</taxon>
        <taxon>Eurotiomycetes</taxon>
        <taxon>Chaetothyriomycetidae</taxon>
        <taxon>Chaetothyriales</taxon>
        <taxon>Herpotrichiellaceae</taxon>
        <taxon>Exophiala</taxon>
    </lineage>
</organism>
<dbReference type="AlphaFoldDB" id="A0AAN6I938"/>
<feature type="transmembrane region" description="Helical" evidence="1">
    <location>
        <begin position="92"/>
        <end position="108"/>
    </location>
</feature>
<evidence type="ECO:0000256" key="1">
    <source>
        <dbReference type="SAM" id="Phobius"/>
    </source>
</evidence>
<feature type="transmembrane region" description="Helical" evidence="1">
    <location>
        <begin position="53"/>
        <end position="72"/>
    </location>
</feature>
<evidence type="ECO:0000313" key="3">
    <source>
        <dbReference type="Proteomes" id="UP001203852"/>
    </source>
</evidence>
<dbReference type="EMBL" id="MU404362">
    <property type="protein sequence ID" value="KAI1608768.1"/>
    <property type="molecule type" value="Genomic_DNA"/>
</dbReference>
<evidence type="ECO:0000313" key="2">
    <source>
        <dbReference type="EMBL" id="KAI1608768.1"/>
    </source>
</evidence>
<protein>
    <submittedName>
        <fullName evidence="2">Uncharacterized protein</fullName>
    </submittedName>
</protein>
<keyword evidence="3" id="KW-1185">Reference proteome</keyword>